<dbReference type="Proteomes" id="UP001497457">
    <property type="component" value="Chromosome 5rd"/>
</dbReference>
<evidence type="ECO:0008006" key="3">
    <source>
        <dbReference type="Google" id="ProtNLM"/>
    </source>
</evidence>
<reference evidence="2" key="1">
    <citation type="submission" date="2024-06" db="EMBL/GenBank/DDBJ databases">
        <authorList>
            <person name="Ryan C."/>
        </authorList>
    </citation>
    <scope>NUCLEOTIDE SEQUENCE [LARGE SCALE GENOMIC DNA]</scope>
</reference>
<dbReference type="EMBL" id="OZ075115">
    <property type="protein sequence ID" value="CAL5067316.1"/>
    <property type="molecule type" value="Genomic_DNA"/>
</dbReference>
<dbReference type="PANTHER" id="PTHR34687">
    <property type="entry name" value="CHAPERONE PROTEIN DNAJ-LIKE PROTEIN"/>
    <property type="match status" value="1"/>
</dbReference>
<proteinExistence type="predicted"/>
<dbReference type="AlphaFoldDB" id="A0ABC9F1I7"/>
<evidence type="ECO:0000313" key="2">
    <source>
        <dbReference type="Proteomes" id="UP001497457"/>
    </source>
</evidence>
<reference evidence="1 2" key="2">
    <citation type="submission" date="2024-10" db="EMBL/GenBank/DDBJ databases">
        <authorList>
            <person name="Ryan C."/>
        </authorList>
    </citation>
    <scope>NUCLEOTIDE SEQUENCE [LARGE SCALE GENOMIC DNA]</scope>
</reference>
<keyword evidence="2" id="KW-1185">Reference proteome</keyword>
<accession>A0ABC9F1I7</accession>
<dbReference type="PANTHER" id="PTHR34687:SF3">
    <property type="entry name" value="CHAPERONE PROTEIN DNAJ-RELATED"/>
    <property type="match status" value="1"/>
</dbReference>
<sequence>MVGPVVIAAASAGLGALVGMATGARWSSAGRLLLAGAQQGPCCATCGGTGKVACLCSRWSDGDVGCRTCAGSGRTACRSCRGSGTGRRAAVRVAVRSQRPMVAVTRGK</sequence>
<organism evidence="1 2">
    <name type="scientific">Urochloa decumbens</name>
    <dbReference type="NCBI Taxonomy" id="240449"/>
    <lineage>
        <taxon>Eukaryota</taxon>
        <taxon>Viridiplantae</taxon>
        <taxon>Streptophyta</taxon>
        <taxon>Embryophyta</taxon>
        <taxon>Tracheophyta</taxon>
        <taxon>Spermatophyta</taxon>
        <taxon>Magnoliopsida</taxon>
        <taxon>Liliopsida</taxon>
        <taxon>Poales</taxon>
        <taxon>Poaceae</taxon>
        <taxon>PACMAD clade</taxon>
        <taxon>Panicoideae</taxon>
        <taxon>Panicodae</taxon>
        <taxon>Paniceae</taxon>
        <taxon>Melinidinae</taxon>
        <taxon>Urochloa</taxon>
    </lineage>
</organism>
<name>A0ABC9F1I7_9POAL</name>
<gene>
    <name evidence="1" type="ORF">URODEC1_LOCUS100929</name>
</gene>
<protein>
    <recommendedName>
        <fullName evidence="3">Drought-induced protein 1</fullName>
    </recommendedName>
</protein>
<evidence type="ECO:0000313" key="1">
    <source>
        <dbReference type="EMBL" id="CAL5067316.1"/>
    </source>
</evidence>